<evidence type="ECO:0000313" key="2">
    <source>
        <dbReference type="EMBL" id="AFZ09306.1"/>
    </source>
</evidence>
<dbReference type="Pfam" id="PF00535">
    <property type="entry name" value="Glycos_transf_2"/>
    <property type="match status" value="1"/>
</dbReference>
<dbReference type="KEGG" id="oni:Osc7112_5040"/>
<sequence length="222" mass="25410">MIKIAVILPVYNEANCIAQTFDRILEFSQKNHAYNFIIVNDGSTDNTLQILENQLKTFPTHHIKLISYSNRQGKGYAVKKGSECVDADCICFMDGDLAYSLEHLELLVKKLKEFDVVIGCRNLERENFRNLTLLRKISGKIFNFISGKILDLPYRDMQAGLKGFNKIPAREIFKNQTLTGFCFDAELLFLAKKKDIQLVKFQPRFASNTSTKIPKSIYSKIP</sequence>
<feature type="domain" description="Glycosyltransferase 2-like" evidence="1">
    <location>
        <begin position="6"/>
        <end position="172"/>
    </location>
</feature>
<dbReference type="Gene3D" id="3.90.550.10">
    <property type="entry name" value="Spore Coat Polysaccharide Biosynthesis Protein SpsA, Chain A"/>
    <property type="match status" value="1"/>
</dbReference>
<dbReference type="AlphaFoldDB" id="K9VMX7"/>
<dbReference type="RefSeq" id="WP_015178532.1">
    <property type="nucleotide sequence ID" value="NC_019729.1"/>
</dbReference>
<name>K9VMX7_9CYAN</name>
<evidence type="ECO:0000313" key="3">
    <source>
        <dbReference type="Proteomes" id="UP000010478"/>
    </source>
</evidence>
<dbReference type="SUPFAM" id="SSF53448">
    <property type="entry name" value="Nucleotide-diphospho-sugar transferases"/>
    <property type="match status" value="1"/>
</dbReference>
<dbReference type="eggNOG" id="COG1215">
    <property type="taxonomic scope" value="Bacteria"/>
</dbReference>
<organism evidence="2 3">
    <name type="scientific">Phormidium nigroviride PCC 7112</name>
    <dbReference type="NCBI Taxonomy" id="179408"/>
    <lineage>
        <taxon>Bacteria</taxon>
        <taxon>Bacillati</taxon>
        <taxon>Cyanobacteriota</taxon>
        <taxon>Cyanophyceae</taxon>
        <taxon>Oscillatoriophycideae</taxon>
        <taxon>Oscillatoriales</taxon>
        <taxon>Oscillatoriaceae</taxon>
        <taxon>Phormidium</taxon>
    </lineage>
</organism>
<dbReference type="GO" id="GO:0006487">
    <property type="term" value="P:protein N-linked glycosylation"/>
    <property type="evidence" value="ECO:0007669"/>
    <property type="project" value="TreeGrafter"/>
</dbReference>
<keyword evidence="2" id="KW-0808">Transferase</keyword>
<gene>
    <name evidence="2" type="ORF">Osc7112_5040</name>
</gene>
<evidence type="ECO:0000259" key="1">
    <source>
        <dbReference type="Pfam" id="PF00535"/>
    </source>
</evidence>
<proteinExistence type="predicted"/>
<dbReference type="OrthoDB" id="9810303at2"/>
<dbReference type="PANTHER" id="PTHR10859">
    <property type="entry name" value="GLYCOSYL TRANSFERASE"/>
    <property type="match status" value="1"/>
</dbReference>
<dbReference type="InterPro" id="IPR029044">
    <property type="entry name" value="Nucleotide-diphossugar_trans"/>
</dbReference>
<protein>
    <submittedName>
        <fullName evidence="2">Glycosyl transferase family 2</fullName>
    </submittedName>
</protein>
<dbReference type="EMBL" id="CP003614">
    <property type="protein sequence ID" value="AFZ09306.1"/>
    <property type="molecule type" value="Genomic_DNA"/>
</dbReference>
<dbReference type="PANTHER" id="PTHR10859:SF91">
    <property type="entry name" value="DOLICHYL-PHOSPHATE BETA-GLUCOSYLTRANSFERASE"/>
    <property type="match status" value="1"/>
</dbReference>
<dbReference type="GO" id="GO:0016740">
    <property type="term" value="F:transferase activity"/>
    <property type="evidence" value="ECO:0007669"/>
    <property type="project" value="UniProtKB-KW"/>
</dbReference>
<dbReference type="STRING" id="179408.Osc7112_5040"/>
<dbReference type="HOGENOM" id="CLU_033536_9_0_3"/>
<reference evidence="2 3" key="1">
    <citation type="submission" date="2012-05" db="EMBL/GenBank/DDBJ databases">
        <title>Finished chromosome of genome of Oscillatoria sp. PCC 7112.</title>
        <authorList>
            <consortium name="US DOE Joint Genome Institute"/>
            <person name="Gugger M."/>
            <person name="Coursin T."/>
            <person name="Rippka R."/>
            <person name="Tandeau De Marsac N."/>
            <person name="Huntemann M."/>
            <person name="Wei C.-L."/>
            <person name="Han J."/>
            <person name="Detter J.C."/>
            <person name="Han C."/>
            <person name="Tapia R."/>
            <person name="Davenport K."/>
            <person name="Daligault H."/>
            <person name="Erkkila T."/>
            <person name="Gu W."/>
            <person name="Munk A.C.C."/>
            <person name="Teshima H."/>
            <person name="Xu Y."/>
            <person name="Chain P."/>
            <person name="Chen A."/>
            <person name="Krypides N."/>
            <person name="Mavromatis K."/>
            <person name="Markowitz V."/>
            <person name="Szeto E."/>
            <person name="Ivanova N."/>
            <person name="Mikhailova N."/>
            <person name="Ovchinnikova G."/>
            <person name="Pagani I."/>
            <person name="Pati A."/>
            <person name="Goodwin L."/>
            <person name="Peters L."/>
            <person name="Pitluck S."/>
            <person name="Woyke T."/>
            <person name="Kerfeld C."/>
        </authorList>
    </citation>
    <scope>NUCLEOTIDE SEQUENCE [LARGE SCALE GENOMIC DNA]</scope>
    <source>
        <strain evidence="2 3">PCC 7112</strain>
    </source>
</reference>
<dbReference type="InterPro" id="IPR001173">
    <property type="entry name" value="Glyco_trans_2-like"/>
</dbReference>
<dbReference type="Proteomes" id="UP000010478">
    <property type="component" value="Chromosome"/>
</dbReference>
<keyword evidence="3" id="KW-1185">Reference proteome</keyword>
<accession>K9VMX7</accession>